<dbReference type="InterPro" id="IPR036271">
    <property type="entry name" value="Tet_transcr_reg_TetR-rel_C_sf"/>
</dbReference>
<comment type="caution">
    <text evidence="1">The sequence shown here is derived from an EMBL/GenBank/DDBJ whole genome shotgun (WGS) entry which is preliminary data.</text>
</comment>
<reference evidence="1" key="1">
    <citation type="submission" date="2024-05" db="EMBL/GenBank/DDBJ databases">
        <title>30 novel species of actinomycetes from the DSMZ collection.</title>
        <authorList>
            <person name="Nouioui I."/>
        </authorList>
    </citation>
    <scope>NUCLEOTIDE SEQUENCE</scope>
    <source>
        <strain evidence="1">DSM 3412</strain>
    </source>
</reference>
<evidence type="ECO:0000313" key="1">
    <source>
        <dbReference type="EMBL" id="MDT0567271.1"/>
    </source>
</evidence>
<keyword evidence="2" id="KW-1185">Reference proteome</keyword>
<proteinExistence type="predicted"/>
<accession>A0ABU2YSN9</accession>
<dbReference type="RefSeq" id="WP_192829854.1">
    <property type="nucleotide sequence ID" value="NZ_JAVRFJ010000004.1"/>
</dbReference>
<gene>
    <name evidence="1" type="ORF">RM704_07315</name>
</gene>
<dbReference type="Proteomes" id="UP001180737">
    <property type="component" value="Unassembled WGS sequence"/>
</dbReference>
<dbReference type="EMBL" id="JAVRFJ010000004">
    <property type="protein sequence ID" value="MDT0567271.1"/>
    <property type="molecule type" value="Genomic_DNA"/>
</dbReference>
<sequence>MEAYRPLVDAVRWGRRDGQFGSASEPEVIALSVRGTAHGLVSLVLSGNEPPGLAVADCYERALRALVTG</sequence>
<evidence type="ECO:0000313" key="2">
    <source>
        <dbReference type="Proteomes" id="UP001180737"/>
    </source>
</evidence>
<protein>
    <submittedName>
        <fullName evidence="1">WHG domain-containing protein</fullName>
    </submittedName>
</protein>
<dbReference type="SUPFAM" id="SSF48498">
    <property type="entry name" value="Tetracyclin repressor-like, C-terminal domain"/>
    <property type="match status" value="1"/>
</dbReference>
<organism evidence="1 2">
    <name type="scientific">Streptomyces gottesmaniae</name>
    <dbReference type="NCBI Taxonomy" id="3075518"/>
    <lineage>
        <taxon>Bacteria</taxon>
        <taxon>Bacillati</taxon>
        <taxon>Actinomycetota</taxon>
        <taxon>Actinomycetes</taxon>
        <taxon>Kitasatosporales</taxon>
        <taxon>Streptomycetaceae</taxon>
        <taxon>Streptomyces</taxon>
    </lineage>
</organism>
<name>A0ABU2YSN9_9ACTN</name>